<protein>
    <submittedName>
        <fullName evidence="1">Uncharacterized protein</fullName>
    </submittedName>
</protein>
<dbReference type="AlphaFoldDB" id="A0AA38MN18"/>
<evidence type="ECO:0000313" key="1">
    <source>
        <dbReference type="EMBL" id="KAJ3664325.1"/>
    </source>
</evidence>
<sequence>MSCLEQGSPKHTLLYCTIWKKEEKQCRIAIGVKITVHTIIEQMGEDKYNYTSPGLWELLRKKCPLRSVRQFWEEKLHIWWVVPSGPSRSWDPGYTQMYFSLRY</sequence>
<proteinExistence type="predicted"/>
<accession>A0AA38MN18</accession>
<reference evidence="1" key="1">
    <citation type="journal article" date="2023" name="G3 (Bethesda)">
        <title>Whole genome assemblies of Zophobas morio and Tenebrio molitor.</title>
        <authorList>
            <person name="Kaur S."/>
            <person name="Stinson S.A."/>
            <person name="diCenzo G.C."/>
        </authorList>
    </citation>
    <scope>NUCLEOTIDE SEQUENCE</scope>
    <source>
        <strain evidence="1">QUZm001</strain>
    </source>
</reference>
<organism evidence="1 2">
    <name type="scientific">Zophobas morio</name>
    <dbReference type="NCBI Taxonomy" id="2755281"/>
    <lineage>
        <taxon>Eukaryota</taxon>
        <taxon>Metazoa</taxon>
        <taxon>Ecdysozoa</taxon>
        <taxon>Arthropoda</taxon>
        <taxon>Hexapoda</taxon>
        <taxon>Insecta</taxon>
        <taxon>Pterygota</taxon>
        <taxon>Neoptera</taxon>
        <taxon>Endopterygota</taxon>
        <taxon>Coleoptera</taxon>
        <taxon>Polyphaga</taxon>
        <taxon>Cucujiformia</taxon>
        <taxon>Tenebrionidae</taxon>
        <taxon>Zophobas</taxon>
    </lineage>
</organism>
<keyword evidence="2" id="KW-1185">Reference proteome</keyword>
<evidence type="ECO:0000313" key="2">
    <source>
        <dbReference type="Proteomes" id="UP001168821"/>
    </source>
</evidence>
<comment type="caution">
    <text evidence="1">The sequence shown here is derived from an EMBL/GenBank/DDBJ whole genome shotgun (WGS) entry which is preliminary data.</text>
</comment>
<dbReference type="Proteomes" id="UP001168821">
    <property type="component" value="Unassembled WGS sequence"/>
</dbReference>
<name>A0AA38MN18_9CUCU</name>
<dbReference type="EMBL" id="JALNTZ010000002">
    <property type="protein sequence ID" value="KAJ3664325.1"/>
    <property type="molecule type" value="Genomic_DNA"/>
</dbReference>
<gene>
    <name evidence="1" type="ORF">Zmor_008506</name>
</gene>